<evidence type="ECO:0000256" key="1">
    <source>
        <dbReference type="SAM" id="MobiDB-lite"/>
    </source>
</evidence>
<feature type="compositionally biased region" description="Low complexity" evidence="1">
    <location>
        <begin position="7"/>
        <end position="19"/>
    </location>
</feature>
<accession>A0A1V3XVH8</accession>
<reference evidence="2 3" key="1">
    <citation type="submission" date="2017-02" db="EMBL/GenBank/DDBJ databases">
        <title>Complete genome sequences of Mycobacterium kansasii strains isolated from rhesus macaques.</title>
        <authorList>
            <person name="Panda A."/>
            <person name="Nagaraj S."/>
            <person name="Zhao X."/>
            <person name="Tettelin H."/>
            <person name="Detolla L.J."/>
        </authorList>
    </citation>
    <scope>NUCLEOTIDE SEQUENCE [LARGE SCALE GENOMIC DNA]</scope>
    <source>
        <strain evidence="2 3">11-3469</strain>
    </source>
</reference>
<evidence type="ECO:0000313" key="3">
    <source>
        <dbReference type="Proteomes" id="UP000188532"/>
    </source>
</evidence>
<organism evidence="2 3">
    <name type="scientific">Mycobacterium kansasii</name>
    <dbReference type="NCBI Taxonomy" id="1768"/>
    <lineage>
        <taxon>Bacteria</taxon>
        <taxon>Bacillati</taxon>
        <taxon>Actinomycetota</taxon>
        <taxon>Actinomycetes</taxon>
        <taxon>Mycobacteriales</taxon>
        <taxon>Mycobacteriaceae</taxon>
        <taxon>Mycobacterium</taxon>
    </lineage>
</organism>
<proteinExistence type="predicted"/>
<dbReference type="EMBL" id="MVBN01000001">
    <property type="protein sequence ID" value="OOK83204.1"/>
    <property type="molecule type" value="Genomic_DNA"/>
</dbReference>
<protein>
    <submittedName>
        <fullName evidence="2">Uncharacterized protein</fullName>
    </submittedName>
</protein>
<evidence type="ECO:0000313" key="2">
    <source>
        <dbReference type="EMBL" id="OOK83204.1"/>
    </source>
</evidence>
<sequence>MGTNWVAPVTAAPPVTADPAEPEDGCTATAETAETVAPAGRIALAAVTPPVAPLVTGVPAGVPG</sequence>
<feature type="region of interest" description="Disordered" evidence="1">
    <location>
        <begin position="1"/>
        <end position="25"/>
    </location>
</feature>
<dbReference type="AlphaFoldDB" id="A0A1V3XVH8"/>
<gene>
    <name evidence="2" type="ORF">BZL29_0199</name>
</gene>
<comment type="caution">
    <text evidence="2">The sequence shown here is derived from an EMBL/GenBank/DDBJ whole genome shotgun (WGS) entry which is preliminary data.</text>
</comment>
<dbReference type="Proteomes" id="UP000188532">
    <property type="component" value="Unassembled WGS sequence"/>
</dbReference>
<name>A0A1V3XVH8_MYCKA</name>